<sequence length="33" mass="3555">MRRILISLFVMASLLAIAATALAEPRTAGPTIW</sequence>
<organism evidence="1 2">
    <name type="scientific">Symbiobacterium terraclitae</name>
    <dbReference type="NCBI Taxonomy" id="557451"/>
    <lineage>
        <taxon>Bacteria</taxon>
        <taxon>Bacillati</taxon>
        <taxon>Bacillota</taxon>
        <taxon>Clostridia</taxon>
        <taxon>Eubacteriales</taxon>
        <taxon>Symbiobacteriaceae</taxon>
        <taxon>Symbiobacterium</taxon>
    </lineage>
</organism>
<evidence type="ECO:0000313" key="1">
    <source>
        <dbReference type="EMBL" id="MBP2019702.1"/>
    </source>
</evidence>
<reference evidence="1 2" key="1">
    <citation type="submission" date="2021-03" db="EMBL/GenBank/DDBJ databases">
        <title>Genomic Encyclopedia of Type Strains, Phase IV (KMG-IV): sequencing the most valuable type-strain genomes for metagenomic binning, comparative biology and taxonomic classification.</title>
        <authorList>
            <person name="Goeker M."/>
        </authorList>
    </citation>
    <scope>NUCLEOTIDE SEQUENCE [LARGE SCALE GENOMIC DNA]</scope>
    <source>
        <strain evidence="1 2">DSM 27138</strain>
    </source>
</reference>
<protein>
    <submittedName>
        <fullName evidence="1">Uncharacterized protein</fullName>
    </submittedName>
</protein>
<accession>A0ABS4JVX4</accession>
<comment type="caution">
    <text evidence="1">The sequence shown here is derived from an EMBL/GenBank/DDBJ whole genome shotgun (WGS) entry which is preliminary data.</text>
</comment>
<keyword evidence="2" id="KW-1185">Reference proteome</keyword>
<gene>
    <name evidence="1" type="ORF">J2Z79_003144</name>
</gene>
<evidence type="ECO:0000313" key="2">
    <source>
        <dbReference type="Proteomes" id="UP001519289"/>
    </source>
</evidence>
<dbReference type="EMBL" id="JAGGLG010000033">
    <property type="protein sequence ID" value="MBP2019702.1"/>
    <property type="molecule type" value="Genomic_DNA"/>
</dbReference>
<proteinExistence type="predicted"/>
<dbReference type="Proteomes" id="UP001519289">
    <property type="component" value="Unassembled WGS sequence"/>
</dbReference>
<name>A0ABS4JVX4_9FIRM</name>